<gene>
    <name evidence="2" type="ORF">IDF66_00495</name>
</gene>
<evidence type="ECO:0000256" key="1">
    <source>
        <dbReference type="SAM" id="MobiDB-lite"/>
    </source>
</evidence>
<dbReference type="RefSeq" id="WP_190265379.1">
    <property type="nucleotide sequence ID" value="NZ_BAABAD010000003.1"/>
</dbReference>
<evidence type="ECO:0000313" key="2">
    <source>
        <dbReference type="EMBL" id="MBD1318048.1"/>
    </source>
</evidence>
<sequence>MSRSAARRAARRYSMRRVHVYRCPNGSGFHLGHSPPSVSRGEIGGSEYVAWRETFAPHRRRRHHPLVEETFAVVVDDDVTLDGLGLALAVHIAFWQRVHAENPTWREAIGPLRGDAFDIGELLRVPTAWTGERSAWENEAIAKLMEELRERGWISFDRRERSLRPGPRARGDRDQRAGMSSPRSSTVTEWVSAPTAR</sequence>
<keyword evidence="3" id="KW-1185">Reference proteome</keyword>
<proteinExistence type="predicted"/>
<evidence type="ECO:0000313" key="3">
    <source>
        <dbReference type="Proteomes" id="UP000602395"/>
    </source>
</evidence>
<name>A0ABR7W5M5_9ACTN</name>
<dbReference type="Proteomes" id="UP000602395">
    <property type="component" value="Unassembled WGS sequence"/>
</dbReference>
<reference evidence="2 3" key="1">
    <citation type="submission" date="2020-09" db="EMBL/GenBank/DDBJ databases">
        <title>Novel species in genus Gordonia.</title>
        <authorList>
            <person name="Zhang G."/>
        </authorList>
    </citation>
    <scope>NUCLEOTIDE SEQUENCE [LARGE SCALE GENOMIC DNA]</scope>
    <source>
        <strain evidence="2 3">ON-33</strain>
    </source>
</reference>
<feature type="region of interest" description="Disordered" evidence="1">
    <location>
        <begin position="162"/>
        <end position="197"/>
    </location>
</feature>
<accession>A0ABR7W5M5</accession>
<comment type="caution">
    <text evidence="2">The sequence shown here is derived from an EMBL/GenBank/DDBJ whole genome shotgun (WGS) entry which is preliminary data.</text>
</comment>
<feature type="compositionally biased region" description="Basic and acidic residues" evidence="1">
    <location>
        <begin position="162"/>
        <end position="176"/>
    </location>
</feature>
<dbReference type="EMBL" id="JACWMS010000001">
    <property type="protein sequence ID" value="MBD1318048.1"/>
    <property type="molecule type" value="Genomic_DNA"/>
</dbReference>
<organism evidence="2 3">
    <name type="scientific">Gordonia hankookensis</name>
    <dbReference type="NCBI Taxonomy" id="589403"/>
    <lineage>
        <taxon>Bacteria</taxon>
        <taxon>Bacillati</taxon>
        <taxon>Actinomycetota</taxon>
        <taxon>Actinomycetes</taxon>
        <taxon>Mycobacteriales</taxon>
        <taxon>Gordoniaceae</taxon>
        <taxon>Gordonia</taxon>
    </lineage>
</organism>
<protein>
    <submittedName>
        <fullName evidence="2">Uncharacterized protein</fullName>
    </submittedName>
</protein>